<dbReference type="RefSeq" id="WP_057646545.1">
    <property type="nucleotide sequence ID" value="NZ_LLXU01000076.1"/>
</dbReference>
<comment type="similarity">
    <text evidence="1">Belongs to the GMC oxidoreductase family.</text>
</comment>
<dbReference type="STRING" id="676599.ARC20_01010"/>
<evidence type="ECO:0000259" key="5">
    <source>
        <dbReference type="Pfam" id="PF00732"/>
    </source>
</evidence>
<feature type="domain" description="Glucose-methanol-choline oxidoreductase N-terminal" evidence="5">
    <location>
        <begin position="234"/>
        <end position="346"/>
    </location>
</feature>
<sequence>MANVTTKPKVDAVIVGMGWTGAILAKELTDAGLTVVALERGGDRDTQPDFAYPKVVDELEGSVHRRFLQSLAQETVTVRHGLGDTAVPYRQMGSFKPGTGVGGAGSHWSGCHFRPLPEDMRLRSNVEQRYGKGFIPADMTIQDFPVSYDELEPHLDMFEKVCGTSGKAGVIQGVVQEGGNPFEGSRSSEYPLPPNPNYLGAELFYKAAREMGWHPYPIPASNTSRSYVNPYNCQMGPCNACGFCSDYGCLNYSKASPNACILPALRPSPKFELRPHSQVLRVDLDSTRGKATGVTYLDAQGREVHQPADMVLLCAFSLYNVHLMLVSGIGTPYDPESNTGTVGRNYSYQNLNRVVLFFDKDVQANPFIGIGGAGTTMDDLNGNQLDNGKLGFVGGGLVWARQPGAGPVRGINVPSGTPNWGHDWKKAVADNFRHSFYYEVQGACMSYRQHYLSLDPTYKDAFGRPLLRMTFDWHPNEIKASQFFVEQALTMSKVLNPLSMSGDAKKDGEHYNITKYQSTHTCGGAIMGDNPKTSALNRYLQSWDVPNVFVIGANAFPQNNGYNPTGLVGGLAYWAATAIREKYLKSPGPLVDA</sequence>
<protein>
    <submittedName>
        <fullName evidence="7">GMC family oxidoreductase</fullName>
    </submittedName>
</protein>
<dbReference type="GO" id="GO:0016614">
    <property type="term" value="F:oxidoreductase activity, acting on CH-OH group of donors"/>
    <property type="evidence" value="ECO:0007669"/>
    <property type="project" value="InterPro"/>
</dbReference>
<dbReference type="AlphaFoldDB" id="A0A0R0AEN7"/>
<evidence type="ECO:0000313" key="8">
    <source>
        <dbReference type="Proteomes" id="UP000051802"/>
    </source>
</evidence>
<keyword evidence="4" id="KW-0560">Oxidoreductase</keyword>
<keyword evidence="8" id="KW-1185">Reference proteome</keyword>
<proteinExistence type="inferred from homology"/>
<dbReference type="PANTHER" id="PTHR46056">
    <property type="entry name" value="LONG-CHAIN-ALCOHOL OXIDASE"/>
    <property type="match status" value="1"/>
</dbReference>
<name>A0A0R0AEN7_9GAMM</name>
<dbReference type="OrthoDB" id="9787779at2"/>
<evidence type="ECO:0000256" key="3">
    <source>
        <dbReference type="ARBA" id="ARBA00022827"/>
    </source>
</evidence>
<evidence type="ECO:0000256" key="2">
    <source>
        <dbReference type="ARBA" id="ARBA00022630"/>
    </source>
</evidence>
<dbReference type="InterPro" id="IPR036188">
    <property type="entry name" value="FAD/NAD-bd_sf"/>
</dbReference>
<dbReference type="SUPFAM" id="SSF51905">
    <property type="entry name" value="FAD/NAD(P)-binding domain"/>
    <property type="match status" value="1"/>
</dbReference>
<evidence type="ECO:0000256" key="1">
    <source>
        <dbReference type="ARBA" id="ARBA00010790"/>
    </source>
</evidence>
<feature type="domain" description="Glucose-methanol-choline oxidoreductase C-terminal" evidence="6">
    <location>
        <begin position="452"/>
        <end position="569"/>
    </location>
</feature>
<dbReference type="Proteomes" id="UP000051802">
    <property type="component" value="Unassembled WGS sequence"/>
</dbReference>
<dbReference type="SUPFAM" id="SSF54373">
    <property type="entry name" value="FAD-linked reductases, C-terminal domain"/>
    <property type="match status" value="1"/>
</dbReference>
<dbReference type="EMBL" id="LLXU01000076">
    <property type="protein sequence ID" value="KRG43309.1"/>
    <property type="molecule type" value="Genomic_DNA"/>
</dbReference>
<dbReference type="InterPro" id="IPR007867">
    <property type="entry name" value="GMC_OxRtase_C"/>
</dbReference>
<organism evidence="7 8">
    <name type="scientific">Stenotrophomonas panacihumi</name>
    <dbReference type="NCBI Taxonomy" id="676599"/>
    <lineage>
        <taxon>Bacteria</taxon>
        <taxon>Pseudomonadati</taxon>
        <taxon>Pseudomonadota</taxon>
        <taxon>Gammaproteobacteria</taxon>
        <taxon>Lysobacterales</taxon>
        <taxon>Lysobacteraceae</taxon>
        <taxon>Stenotrophomonas</taxon>
    </lineage>
</organism>
<evidence type="ECO:0000259" key="6">
    <source>
        <dbReference type="Pfam" id="PF05199"/>
    </source>
</evidence>
<keyword evidence="2" id="KW-0285">Flavoprotein</keyword>
<dbReference type="InterPro" id="IPR000172">
    <property type="entry name" value="GMC_OxRdtase_N"/>
</dbReference>
<keyword evidence="3" id="KW-0274">FAD</keyword>
<dbReference type="PANTHER" id="PTHR46056:SF12">
    <property type="entry name" value="LONG-CHAIN-ALCOHOL OXIDASE"/>
    <property type="match status" value="1"/>
</dbReference>
<reference evidence="7 8" key="1">
    <citation type="submission" date="2015-10" db="EMBL/GenBank/DDBJ databases">
        <title>Genome sequencing and analysis of members of genus Stenotrophomonas.</title>
        <authorList>
            <person name="Patil P.P."/>
            <person name="Midha S."/>
            <person name="Patil P.B."/>
        </authorList>
    </citation>
    <scope>NUCLEOTIDE SEQUENCE [LARGE SCALE GENOMIC DNA]</scope>
    <source>
        <strain evidence="7 8">JCM 16536</strain>
    </source>
</reference>
<accession>A0A0R0AEN7</accession>
<dbReference type="Pfam" id="PF00732">
    <property type="entry name" value="GMC_oxred_N"/>
    <property type="match status" value="1"/>
</dbReference>
<evidence type="ECO:0000313" key="7">
    <source>
        <dbReference type="EMBL" id="KRG43309.1"/>
    </source>
</evidence>
<comment type="caution">
    <text evidence="7">The sequence shown here is derived from an EMBL/GenBank/DDBJ whole genome shotgun (WGS) entry which is preliminary data.</text>
</comment>
<evidence type="ECO:0000256" key="4">
    <source>
        <dbReference type="ARBA" id="ARBA00023002"/>
    </source>
</evidence>
<dbReference type="Gene3D" id="3.50.50.60">
    <property type="entry name" value="FAD/NAD(P)-binding domain"/>
    <property type="match status" value="2"/>
</dbReference>
<gene>
    <name evidence="7" type="ORF">ARC20_01010</name>
</gene>
<dbReference type="GO" id="GO:0050660">
    <property type="term" value="F:flavin adenine dinucleotide binding"/>
    <property type="evidence" value="ECO:0007669"/>
    <property type="project" value="InterPro"/>
</dbReference>
<dbReference type="Pfam" id="PF05199">
    <property type="entry name" value="GMC_oxred_C"/>
    <property type="match status" value="1"/>
</dbReference>